<protein>
    <recommendedName>
        <fullName evidence="3">Lipoprotein</fullName>
    </recommendedName>
</protein>
<evidence type="ECO:0000313" key="2">
    <source>
        <dbReference type="EMBL" id="PMK47914.1"/>
    </source>
</evidence>
<evidence type="ECO:0008006" key="3">
    <source>
        <dbReference type="Google" id="ProtNLM"/>
    </source>
</evidence>
<feature type="chain" id="PRO_5044279632" description="Lipoprotein" evidence="1">
    <location>
        <begin position="22"/>
        <end position="203"/>
    </location>
</feature>
<dbReference type="RefSeq" id="WP_102277962.1">
    <property type="nucleotide sequence ID" value="NZ_CP094659.1"/>
</dbReference>
<organism evidence="2">
    <name type="scientific">Vibrio lentus</name>
    <dbReference type="NCBI Taxonomy" id="136468"/>
    <lineage>
        <taxon>Bacteria</taxon>
        <taxon>Pseudomonadati</taxon>
        <taxon>Pseudomonadota</taxon>
        <taxon>Gammaproteobacteria</taxon>
        <taxon>Vibrionales</taxon>
        <taxon>Vibrionaceae</taxon>
        <taxon>Vibrio</taxon>
    </lineage>
</organism>
<dbReference type="AlphaFoldDB" id="A0AB36XNN3"/>
<keyword evidence="1" id="KW-0732">Signal</keyword>
<reference evidence="2" key="2">
    <citation type="submission" date="2016-07" db="EMBL/GenBank/DDBJ databases">
        <authorList>
            <person name="Kauffman K."/>
            <person name="Arevalo P."/>
            <person name="Polz M.F."/>
        </authorList>
    </citation>
    <scope>NUCLEOTIDE SEQUENCE</scope>
    <source>
        <strain evidence="2">10N.261.52.F7</strain>
    </source>
</reference>
<gene>
    <name evidence="2" type="ORF">BCT99_13635</name>
</gene>
<reference key="1">
    <citation type="submission" date="2016-07" db="EMBL/GenBank/DDBJ databases">
        <title>Nontailed viruses are major unrecognized killers of bacteria in the ocean.</title>
        <authorList>
            <person name="Kauffman K."/>
            <person name="Hussain F."/>
            <person name="Yang J."/>
            <person name="Arevalo P."/>
            <person name="Brown J."/>
            <person name="Cutler M."/>
            <person name="Kelly L."/>
            <person name="Polz M.F."/>
        </authorList>
    </citation>
    <scope>NUCLEOTIDE SEQUENCE [LARGE SCALE GENOMIC DNA]</scope>
    <source>
        <strain>10N.261.52.F7</strain>
    </source>
</reference>
<accession>A0AB36XNN3</accession>
<sequence>MKKTLLAMVFATSMVSGCSMIGGQEAVSYEDLRNEGTELYAVSNTEGYQPSTVKELEVARFSVNTAFLAAKPVYERYTDELLSTPELGNYFAATEAAETEEEKLAIYEALTPEQKETVDNFMESSIADEMMSGLGEAATVALSNASHFLALDTTSMISGVEFSQLMAETDLIETTIEQVDYLDSTIVSAYQNYKIVSAFNSAE</sequence>
<reference evidence="2" key="3">
    <citation type="journal article" date="2018" name="Nature">
        <title>A major lineage of non-tailed dsDNA viruses as unrecognized killers of marine bacteria.</title>
        <authorList>
            <person name="Kauffman K.M."/>
            <person name="Hussain F.A."/>
            <person name="Yang J."/>
            <person name="Arevalo P."/>
            <person name="Brown J.M."/>
            <person name="Chang W.K."/>
            <person name="VanInsberghe D."/>
            <person name="Elsherbini J."/>
            <person name="Sharma R.S."/>
            <person name="Cutler M.B."/>
            <person name="Kelly L."/>
            <person name="Polz M.F."/>
        </authorList>
    </citation>
    <scope>NUCLEOTIDE SEQUENCE</scope>
    <source>
        <strain evidence="2">10N.261.52.F7</strain>
    </source>
</reference>
<feature type="signal peptide" evidence="1">
    <location>
        <begin position="1"/>
        <end position="21"/>
    </location>
</feature>
<proteinExistence type="predicted"/>
<evidence type="ECO:0000256" key="1">
    <source>
        <dbReference type="SAM" id="SignalP"/>
    </source>
</evidence>
<name>A0AB36XNN3_9VIBR</name>
<dbReference type="PROSITE" id="PS51257">
    <property type="entry name" value="PROKAR_LIPOPROTEIN"/>
    <property type="match status" value="1"/>
</dbReference>
<comment type="caution">
    <text evidence="2">The sequence shown here is derived from an EMBL/GenBank/DDBJ whole genome shotgun (WGS) entry which is preliminary data.</text>
</comment>
<dbReference type="EMBL" id="MCXM01000011">
    <property type="protein sequence ID" value="PMK47914.1"/>
    <property type="molecule type" value="Genomic_DNA"/>
</dbReference>